<evidence type="ECO:0000313" key="2">
    <source>
        <dbReference type="EMBL" id="AJD46180.1"/>
    </source>
</evidence>
<protein>
    <submittedName>
        <fullName evidence="2">Uncharacterized protein</fullName>
    </submittedName>
</protein>
<organism evidence="2 3">
    <name type="scientific">Rhizobium gallicum bv. gallicum R602sp</name>
    <dbReference type="NCBI Taxonomy" id="1041138"/>
    <lineage>
        <taxon>Bacteria</taxon>
        <taxon>Pseudomonadati</taxon>
        <taxon>Pseudomonadota</taxon>
        <taxon>Alphaproteobacteria</taxon>
        <taxon>Hyphomicrobiales</taxon>
        <taxon>Rhizobiaceae</taxon>
        <taxon>Rhizobium/Agrobacterium group</taxon>
        <taxon>Rhizobium</taxon>
    </lineage>
</organism>
<dbReference type="KEGG" id="rga:RGR602_PC02160"/>
<geneLocation type="plasmid" evidence="2 3">
    <name>pRgalR602c</name>
</geneLocation>
<sequence length="52" mass="5730">MNPILMRDANRMAALTKLGPWQPLLNNARRIGTGTKPDEPGRFAPASRLISN</sequence>
<name>A0A0B4XHE3_9HYPH</name>
<dbReference type="EMBL" id="CP006880">
    <property type="protein sequence ID" value="AJD46180.1"/>
    <property type="molecule type" value="Genomic_DNA"/>
</dbReference>
<dbReference type="Proteomes" id="UP000031368">
    <property type="component" value="Plasmid pRgalR602c"/>
</dbReference>
<accession>A0A0B4XHE3</accession>
<keyword evidence="2" id="KW-0614">Plasmid</keyword>
<keyword evidence="3" id="KW-1185">Reference proteome</keyword>
<feature type="region of interest" description="Disordered" evidence="1">
    <location>
        <begin position="29"/>
        <end position="52"/>
    </location>
</feature>
<dbReference type="HOGENOM" id="CLU_3084021_0_0_5"/>
<proteinExistence type="predicted"/>
<reference evidence="2 3" key="1">
    <citation type="submission" date="2013-11" db="EMBL/GenBank/DDBJ databases">
        <title>Complete genome sequence of Rhizobium gallicum bv. gallicum R602.</title>
        <authorList>
            <person name="Bustos P."/>
            <person name="Santamaria R.I."/>
            <person name="Lozano L."/>
            <person name="Acosta J.L."/>
            <person name="Ormeno-Orrillo E."/>
            <person name="Rogel M.A."/>
            <person name="Romero D."/>
            <person name="Cevallos M.A."/>
            <person name="Martinez-Romero E."/>
            <person name="Gonzalez V."/>
        </authorList>
    </citation>
    <scope>NUCLEOTIDE SEQUENCE [LARGE SCALE GENOMIC DNA]</scope>
    <source>
        <strain evidence="2 3">R602</strain>
        <plasmid evidence="2 3">pRgalR602c</plasmid>
    </source>
</reference>
<gene>
    <name evidence="2" type="ORF">RGR602_PC02160</name>
</gene>
<evidence type="ECO:0000313" key="3">
    <source>
        <dbReference type="Proteomes" id="UP000031368"/>
    </source>
</evidence>
<dbReference type="AlphaFoldDB" id="A0A0B4XHE3"/>
<evidence type="ECO:0000256" key="1">
    <source>
        <dbReference type="SAM" id="MobiDB-lite"/>
    </source>
</evidence>